<organism evidence="1">
    <name type="scientific">marine metagenome</name>
    <dbReference type="NCBI Taxonomy" id="408172"/>
    <lineage>
        <taxon>unclassified sequences</taxon>
        <taxon>metagenomes</taxon>
        <taxon>ecological metagenomes</taxon>
    </lineage>
</organism>
<dbReference type="AlphaFoldDB" id="A0A383DFZ8"/>
<name>A0A383DFZ8_9ZZZZ</name>
<protein>
    <recommendedName>
        <fullName evidence="2">DUF1028 domain-containing protein</fullName>
    </recommendedName>
</protein>
<reference evidence="1" key="1">
    <citation type="submission" date="2018-05" db="EMBL/GenBank/DDBJ databases">
        <authorList>
            <person name="Lanie J.A."/>
            <person name="Ng W.-L."/>
            <person name="Kazmierczak K.M."/>
            <person name="Andrzejewski T.M."/>
            <person name="Davidsen T.M."/>
            <person name="Wayne K.J."/>
            <person name="Tettelin H."/>
            <person name="Glass J.I."/>
            <person name="Rusch D."/>
            <person name="Podicherti R."/>
            <person name="Tsui H.-C.T."/>
            <person name="Winkler M.E."/>
        </authorList>
    </citation>
    <scope>NUCLEOTIDE SEQUENCE</scope>
</reference>
<evidence type="ECO:0008006" key="2">
    <source>
        <dbReference type="Google" id="ProtNLM"/>
    </source>
</evidence>
<accession>A0A383DFZ8</accession>
<dbReference type="PANTHER" id="PTHR39328">
    <property type="entry name" value="BLL2871 PROTEIN"/>
    <property type="match status" value="1"/>
</dbReference>
<dbReference type="EMBL" id="UINC01217001">
    <property type="protein sequence ID" value="SVE43406.1"/>
    <property type="molecule type" value="Genomic_DNA"/>
</dbReference>
<dbReference type="InterPro" id="IPR010430">
    <property type="entry name" value="DUF1028"/>
</dbReference>
<dbReference type="Pfam" id="PF06267">
    <property type="entry name" value="DUF1028"/>
    <property type="match status" value="1"/>
</dbReference>
<proteinExistence type="predicted"/>
<dbReference type="InterPro" id="IPR029055">
    <property type="entry name" value="Ntn_hydrolases_N"/>
</dbReference>
<evidence type="ECO:0000313" key="1">
    <source>
        <dbReference type="EMBL" id="SVE43406.1"/>
    </source>
</evidence>
<dbReference type="Gene3D" id="3.60.20.10">
    <property type="entry name" value="Glutamine Phosphoribosylpyrophosphate, subunit 1, domain 1"/>
    <property type="match status" value="1"/>
</dbReference>
<dbReference type="SUPFAM" id="SSF56235">
    <property type="entry name" value="N-terminal nucleophile aminohydrolases (Ntn hydrolases)"/>
    <property type="match status" value="1"/>
</dbReference>
<feature type="non-terminal residue" evidence="1">
    <location>
        <position position="189"/>
    </location>
</feature>
<dbReference type="PANTHER" id="PTHR39328:SF1">
    <property type="entry name" value="BLL2871 PROTEIN"/>
    <property type="match status" value="1"/>
</dbReference>
<sequence>MTFTILGRDAETGSIGIGIATYSLAVGATCPFMLPDSSVLTSQAAANPNIGEEIIKLVRNDCKPVEAMEQAVRRDPHPEYRQIALLTSTGEVSVHSGSQTRPFSGYSKGQDCIAVGNFLKNEQVLETMTDEFNGLHKGASLADRLVAALDAGKHAGGQTGSNDKHLAERSAYLMVHTPREQFPLDTRVD</sequence>
<gene>
    <name evidence="1" type="ORF">METZ01_LOCUS496260</name>
</gene>